<feature type="transmembrane region" description="Helical" evidence="1">
    <location>
        <begin position="195"/>
        <end position="221"/>
    </location>
</feature>
<keyword evidence="3" id="KW-1185">Reference proteome</keyword>
<dbReference type="OrthoDB" id="8279312at2759"/>
<gene>
    <name evidence="2" type="ORF">AFUS01_LOCUS25852</name>
</gene>
<protein>
    <submittedName>
        <fullName evidence="2">Uncharacterized protein</fullName>
    </submittedName>
</protein>
<evidence type="ECO:0000313" key="2">
    <source>
        <dbReference type="EMBL" id="CAG7815154.1"/>
    </source>
</evidence>
<evidence type="ECO:0000313" key="3">
    <source>
        <dbReference type="Proteomes" id="UP000708208"/>
    </source>
</evidence>
<comment type="caution">
    <text evidence="2">The sequence shown here is derived from an EMBL/GenBank/DDBJ whole genome shotgun (WGS) entry which is preliminary data.</text>
</comment>
<keyword evidence="1" id="KW-0812">Transmembrane</keyword>
<sequence>MLSQESLKILRRSVTFGKWCRSTLLEWDRESSRVKVKSSPLSQSHFWLNVTLHIAYEGFLLYRLAEAIFFPPPGTKLADTINLCYNIGCYALPIALQWSYFSYRVELPAFINGYISFYEEFKETFIIPAHQEDADGCERLLNSYCQTAVVVTCQTFLIFLTDPKRNYFLTSLFTDEKGYVPIHIKLVLLCVQMQLWLSTWAIILLFGFILYVYSFAGITVLREMR</sequence>
<name>A0A8J2KLC0_9HEXA</name>
<keyword evidence="1" id="KW-1133">Transmembrane helix</keyword>
<keyword evidence="1" id="KW-0472">Membrane</keyword>
<reference evidence="2" key="1">
    <citation type="submission" date="2021-06" db="EMBL/GenBank/DDBJ databases">
        <authorList>
            <person name="Hodson N. C."/>
            <person name="Mongue J. A."/>
            <person name="Jaron S. K."/>
        </authorList>
    </citation>
    <scope>NUCLEOTIDE SEQUENCE</scope>
</reference>
<proteinExistence type="predicted"/>
<evidence type="ECO:0000256" key="1">
    <source>
        <dbReference type="SAM" id="Phobius"/>
    </source>
</evidence>
<dbReference type="AlphaFoldDB" id="A0A8J2KLC0"/>
<dbReference type="Proteomes" id="UP000708208">
    <property type="component" value="Unassembled WGS sequence"/>
</dbReference>
<organism evidence="2 3">
    <name type="scientific">Allacma fusca</name>
    <dbReference type="NCBI Taxonomy" id="39272"/>
    <lineage>
        <taxon>Eukaryota</taxon>
        <taxon>Metazoa</taxon>
        <taxon>Ecdysozoa</taxon>
        <taxon>Arthropoda</taxon>
        <taxon>Hexapoda</taxon>
        <taxon>Collembola</taxon>
        <taxon>Symphypleona</taxon>
        <taxon>Sminthuridae</taxon>
        <taxon>Allacma</taxon>
    </lineage>
</organism>
<accession>A0A8J2KLC0</accession>
<dbReference type="EMBL" id="CAJVCH010337453">
    <property type="protein sequence ID" value="CAG7815154.1"/>
    <property type="molecule type" value="Genomic_DNA"/>
</dbReference>